<dbReference type="PROSITE" id="PS51013">
    <property type="entry name" value="PANNEXIN"/>
    <property type="match status" value="1"/>
</dbReference>
<evidence type="ECO:0000256" key="5">
    <source>
        <dbReference type="ARBA" id="ARBA00022989"/>
    </source>
</evidence>
<accession>A0ABD2QG16</accession>
<keyword evidence="6 9" id="KW-0406">Ion transport</keyword>
<comment type="caution">
    <text evidence="11">The sequence shown here is derived from an EMBL/GenBank/DDBJ whole genome shotgun (WGS) entry which is preliminary data.</text>
</comment>
<dbReference type="GO" id="GO:0034220">
    <property type="term" value="P:monoatomic ion transmembrane transport"/>
    <property type="evidence" value="ECO:0007669"/>
    <property type="project" value="UniProtKB-KW"/>
</dbReference>
<dbReference type="InterPro" id="IPR000990">
    <property type="entry name" value="Innexin"/>
</dbReference>
<dbReference type="EMBL" id="JBJKFK010000267">
    <property type="protein sequence ID" value="KAL3318252.1"/>
    <property type="molecule type" value="Genomic_DNA"/>
</dbReference>
<sequence>MDIAKTVALSFSRFGLDASSENLYYSLEDSADRWNFSYTFVLLCLMCTVSTANVYFLRSFECTTLQNPPEGSNVKEYIQATCWTQGTIALTGNESTPSSPEEWLESSSLGKIAFYQWVPFVLGLQAILFLIPHLIWDFMATHTFGEDTNILLERAISASKAKDLDERHKTVDMVASQITRICVHHADHRQNRWANAQRWMQRKIPGGRLFTVGKRLGNRIVAYYMITKMLYLTNLVGQLFMIKSFLTHGRYGTQLTQNHGLINFSYNLLLSMTDLSSWEGGGSLLFPRRSYCVVSMRGFGNKDNTYLASCALPVNMYNEKLYVFLWLWLTFVLCITVLSIISWLIRLFFFKSSKMFLRTLLQTAHHAVCGTALMQYPCTSFALKSFINDGIRPDGVLMIRMIKANAGSIIASEICLNAWDQFHQFKERFGVIATESEMDSTNYDSSVAHNLQYPTIFPPGFADADPVKATAPAVHDSNSNKGLINDKDNLV</sequence>
<feature type="transmembrane region" description="Helical" evidence="9">
    <location>
        <begin position="221"/>
        <end position="242"/>
    </location>
</feature>
<feature type="transmembrane region" description="Helical" evidence="9">
    <location>
        <begin position="36"/>
        <end position="57"/>
    </location>
</feature>
<evidence type="ECO:0000256" key="3">
    <source>
        <dbReference type="ARBA" id="ARBA00022475"/>
    </source>
</evidence>
<evidence type="ECO:0000256" key="1">
    <source>
        <dbReference type="ARBA" id="ARBA00004651"/>
    </source>
</evidence>
<evidence type="ECO:0000256" key="9">
    <source>
        <dbReference type="RuleBase" id="RU010713"/>
    </source>
</evidence>
<keyword evidence="2 9" id="KW-0813">Transport</keyword>
<comment type="function">
    <text evidence="9">Structural component of the gap junctions.</text>
</comment>
<evidence type="ECO:0000256" key="4">
    <source>
        <dbReference type="ARBA" id="ARBA00022692"/>
    </source>
</evidence>
<dbReference type="PANTHER" id="PTHR11893">
    <property type="entry name" value="INNEXIN"/>
    <property type="match status" value="1"/>
</dbReference>
<comment type="similarity">
    <text evidence="9">Belongs to the pannexin family.</text>
</comment>
<evidence type="ECO:0000256" key="6">
    <source>
        <dbReference type="ARBA" id="ARBA00023065"/>
    </source>
</evidence>
<evidence type="ECO:0000256" key="10">
    <source>
        <dbReference type="SAM" id="MobiDB-lite"/>
    </source>
</evidence>
<keyword evidence="5 9" id="KW-1133">Transmembrane helix</keyword>
<dbReference type="PANTHER" id="PTHR11893:SF36">
    <property type="entry name" value="INNEXIN-5"/>
    <property type="match status" value="1"/>
</dbReference>
<feature type="region of interest" description="Disordered" evidence="10">
    <location>
        <begin position="472"/>
        <end position="491"/>
    </location>
</feature>
<keyword evidence="12" id="KW-1185">Reference proteome</keyword>
<evidence type="ECO:0000313" key="12">
    <source>
        <dbReference type="Proteomes" id="UP001626550"/>
    </source>
</evidence>
<dbReference type="AlphaFoldDB" id="A0ABD2QG16"/>
<comment type="subcellular location">
    <subcellularLocation>
        <location evidence="1 9">Cell membrane</location>
        <topology evidence="1 9">Multi-pass membrane protein</topology>
    </subcellularLocation>
</comment>
<dbReference type="PRINTS" id="PR01262">
    <property type="entry name" value="INNEXIN"/>
</dbReference>
<reference evidence="11 12" key="1">
    <citation type="submission" date="2024-11" db="EMBL/GenBank/DDBJ databases">
        <title>Adaptive evolution of stress response genes in parasites aligns with host niche diversity.</title>
        <authorList>
            <person name="Hahn C."/>
            <person name="Resl P."/>
        </authorList>
    </citation>
    <scope>NUCLEOTIDE SEQUENCE [LARGE SCALE GENOMIC DNA]</scope>
    <source>
        <strain evidence="11">EGGRZ-B1_66</strain>
        <tissue evidence="11">Body</tissue>
    </source>
</reference>
<feature type="transmembrane region" description="Helical" evidence="9">
    <location>
        <begin position="114"/>
        <end position="136"/>
    </location>
</feature>
<evidence type="ECO:0000313" key="11">
    <source>
        <dbReference type="EMBL" id="KAL3318252.1"/>
    </source>
</evidence>
<protein>
    <recommendedName>
        <fullName evidence="9">Innexin</fullName>
    </recommendedName>
</protein>
<dbReference type="GO" id="GO:0005921">
    <property type="term" value="C:gap junction"/>
    <property type="evidence" value="ECO:0007669"/>
    <property type="project" value="UniProtKB-UniRule"/>
</dbReference>
<evidence type="ECO:0000256" key="8">
    <source>
        <dbReference type="ARBA" id="ARBA00023303"/>
    </source>
</evidence>
<gene>
    <name evidence="11" type="primary">INX2_2</name>
    <name evidence="9" type="synonym">inx</name>
    <name evidence="11" type="ORF">Ciccas_003085</name>
</gene>
<organism evidence="11 12">
    <name type="scientific">Cichlidogyrus casuarinus</name>
    <dbReference type="NCBI Taxonomy" id="1844966"/>
    <lineage>
        <taxon>Eukaryota</taxon>
        <taxon>Metazoa</taxon>
        <taxon>Spiralia</taxon>
        <taxon>Lophotrochozoa</taxon>
        <taxon>Platyhelminthes</taxon>
        <taxon>Monogenea</taxon>
        <taxon>Monopisthocotylea</taxon>
        <taxon>Dactylogyridea</taxon>
        <taxon>Ancyrocephalidae</taxon>
        <taxon>Cichlidogyrus</taxon>
    </lineage>
</organism>
<name>A0ABD2QG16_9PLAT</name>
<evidence type="ECO:0000256" key="7">
    <source>
        <dbReference type="ARBA" id="ARBA00023136"/>
    </source>
</evidence>
<keyword evidence="4 9" id="KW-0812">Transmembrane</keyword>
<dbReference type="Proteomes" id="UP001626550">
    <property type="component" value="Unassembled WGS sequence"/>
</dbReference>
<proteinExistence type="inferred from homology"/>
<keyword evidence="8 9" id="KW-0407">Ion channel</keyword>
<keyword evidence="7 9" id="KW-0472">Membrane</keyword>
<feature type="transmembrane region" description="Helical" evidence="9">
    <location>
        <begin position="325"/>
        <end position="349"/>
    </location>
</feature>
<dbReference type="Pfam" id="PF00876">
    <property type="entry name" value="Innexin"/>
    <property type="match status" value="1"/>
</dbReference>
<dbReference type="GO" id="GO:0005886">
    <property type="term" value="C:plasma membrane"/>
    <property type="evidence" value="ECO:0007669"/>
    <property type="project" value="UniProtKB-SubCell"/>
</dbReference>
<evidence type="ECO:0000256" key="2">
    <source>
        <dbReference type="ARBA" id="ARBA00022448"/>
    </source>
</evidence>
<keyword evidence="3" id="KW-1003">Cell membrane</keyword>